<accession>A0ABN2P1P0</accession>
<evidence type="ECO:0000256" key="1">
    <source>
        <dbReference type="SAM" id="MobiDB-lite"/>
    </source>
</evidence>
<keyword evidence="3" id="KW-1185">Reference proteome</keyword>
<name>A0ABN2P1P0_9ACTN</name>
<dbReference type="EMBL" id="BAAAMJ010000012">
    <property type="protein sequence ID" value="GAA1906984.1"/>
    <property type="molecule type" value="Genomic_DNA"/>
</dbReference>
<sequence length="106" mass="12200">MGTEPTGQGDPHGRGEPRNDPWDDLVLDESFVKGAEVSEPTARTRMLSERWKNEAPDPQPWRSDEPPAGWIYSQSPKRREKKAKKAKKTGKRRWFRRKGGKDESPE</sequence>
<gene>
    <name evidence="2" type="ORF">GCM10009716_16100</name>
</gene>
<feature type="compositionally biased region" description="Basic and acidic residues" evidence="1">
    <location>
        <begin position="46"/>
        <end position="55"/>
    </location>
</feature>
<comment type="caution">
    <text evidence="2">The sequence shown here is derived from an EMBL/GenBank/DDBJ whole genome shotgun (WGS) entry which is preliminary data.</text>
</comment>
<protein>
    <submittedName>
        <fullName evidence="2">Uncharacterized protein</fullName>
    </submittedName>
</protein>
<organism evidence="2 3">
    <name type="scientific">Streptomyces sodiiphilus</name>
    <dbReference type="NCBI Taxonomy" id="226217"/>
    <lineage>
        <taxon>Bacteria</taxon>
        <taxon>Bacillati</taxon>
        <taxon>Actinomycetota</taxon>
        <taxon>Actinomycetes</taxon>
        <taxon>Kitasatosporales</taxon>
        <taxon>Streptomycetaceae</taxon>
        <taxon>Streptomyces</taxon>
    </lineage>
</organism>
<feature type="compositionally biased region" description="Basic and acidic residues" evidence="1">
    <location>
        <begin position="11"/>
        <end position="21"/>
    </location>
</feature>
<dbReference type="RefSeq" id="WP_344259851.1">
    <property type="nucleotide sequence ID" value="NZ_BAAAMJ010000012.1"/>
</dbReference>
<evidence type="ECO:0000313" key="3">
    <source>
        <dbReference type="Proteomes" id="UP001501303"/>
    </source>
</evidence>
<feature type="region of interest" description="Disordered" evidence="1">
    <location>
        <begin position="1"/>
        <end position="106"/>
    </location>
</feature>
<feature type="compositionally biased region" description="Basic residues" evidence="1">
    <location>
        <begin position="76"/>
        <end position="99"/>
    </location>
</feature>
<proteinExistence type="predicted"/>
<evidence type="ECO:0000313" key="2">
    <source>
        <dbReference type="EMBL" id="GAA1906984.1"/>
    </source>
</evidence>
<reference evidence="3" key="1">
    <citation type="journal article" date="2019" name="Int. J. Syst. Evol. Microbiol.">
        <title>The Global Catalogue of Microorganisms (GCM) 10K type strain sequencing project: providing services to taxonomists for standard genome sequencing and annotation.</title>
        <authorList>
            <consortium name="The Broad Institute Genomics Platform"/>
            <consortium name="The Broad Institute Genome Sequencing Center for Infectious Disease"/>
            <person name="Wu L."/>
            <person name="Ma J."/>
        </authorList>
    </citation>
    <scope>NUCLEOTIDE SEQUENCE [LARGE SCALE GENOMIC DNA]</scope>
    <source>
        <strain evidence="3">JCM 13581</strain>
    </source>
</reference>
<dbReference type="Proteomes" id="UP001501303">
    <property type="component" value="Unassembled WGS sequence"/>
</dbReference>